<evidence type="ECO:0000313" key="3">
    <source>
        <dbReference type="Proteomes" id="UP000223749"/>
    </source>
</evidence>
<feature type="transmembrane region" description="Helical" evidence="1">
    <location>
        <begin position="6"/>
        <end position="27"/>
    </location>
</feature>
<reference evidence="2 3" key="1">
    <citation type="submission" date="2017-10" db="EMBL/GenBank/DDBJ databases">
        <title>Whole genome of Pedobacter ginsengisoli T01R-27 isolated from tomato rhizosphere.</title>
        <authorList>
            <person name="Weon H.-Y."/>
            <person name="Lee S.A."/>
            <person name="Sang M.K."/>
            <person name="Song J."/>
        </authorList>
    </citation>
    <scope>NUCLEOTIDE SEQUENCE [LARGE SCALE GENOMIC DNA]</scope>
    <source>
        <strain evidence="2 3">T01R-27</strain>
    </source>
</reference>
<organism evidence="2 3">
    <name type="scientific">Pedobacter ginsengisoli</name>
    <dbReference type="NCBI Taxonomy" id="363852"/>
    <lineage>
        <taxon>Bacteria</taxon>
        <taxon>Pseudomonadati</taxon>
        <taxon>Bacteroidota</taxon>
        <taxon>Sphingobacteriia</taxon>
        <taxon>Sphingobacteriales</taxon>
        <taxon>Sphingobacteriaceae</taxon>
        <taxon>Pedobacter</taxon>
    </lineage>
</organism>
<dbReference type="AlphaFoldDB" id="A0A2D1U4U1"/>
<keyword evidence="1" id="KW-0472">Membrane</keyword>
<dbReference type="EMBL" id="CP024091">
    <property type="protein sequence ID" value="ATP56617.1"/>
    <property type="molecule type" value="Genomic_DNA"/>
</dbReference>
<proteinExistence type="predicted"/>
<keyword evidence="1" id="KW-0812">Transmembrane</keyword>
<dbReference type="InterPro" id="IPR027056">
    <property type="entry name" value="Gluconate_2DH_su3"/>
</dbReference>
<dbReference type="Proteomes" id="UP000223749">
    <property type="component" value="Chromosome"/>
</dbReference>
<dbReference type="OrthoDB" id="6385145at2"/>
<evidence type="ECO:0000256" key="1">
    <source>
        <dbReference type="SAM" id="Phobius"/>
    </source>
</evidence>
<accession>A0A2D1U4U1</accession>
<dbReference type="Pfam" id="PF13618">
    <property type="entry name" value="Gluconate_2-dh3"/>
    <property type="match status" value="1"/>
</dbReference>
<evidence type="ECO:0000313" key="2">
    <source>
        <dbReference type="EMBL" id="ATP56617.1"/>
    </source>
</evidence>
<evidence type="ECO:0008006" key="4">
    <source>
        <dbReference type="Google" id="ProtNLM"/>
    </source>
</evidence>
<sequence>MNRRQVIYRILGFSAVAISGAGFWKYWSIYKKPDLLYLMNKKSLIAEIAETIIPATDTPGAKMAKVEDFIIKMVKDCTATKSQNNFIKGLIDLEDYTKQNYNKTYISCNANERESILTHFENAEGSNHLIRKLKQKIFGDNFFDMFKSYTVIGYCTSEQGATKGLSYDYLPSTFEACITIGNKQKSWATK</sequence>
<gene>
    <name evidence="2" type="ORF">CPT03_09080</name>
</gene>
<keyword evidence="3" id="KW-1185">Reference proteome</keyword>
<dbReference type="RefSeq" id="WP_099438558.1">
    <property type="nucleotide sequence ID" value="NZ_CP024091.1"/>
</dbReference>
<name>A0A2D1U4U1_9SPHI</name>
<protein>
    <recommendedName>
        <fullName evidence="4">Twin-arginine translocation pathway signal protein</fullName>
    </recommendedName>
</protein>
<keyword evidence="1" id="KW-1133">Transmembrane helix</keyword>
<dbReference type="KEGG" id="pgs:CPT03_09080"/>